<dbReference type="OrthoDB" id="1507364at2759"/>
<keyword evidence="8" id="KW-1185">Reference proteome</keyword>
<evidence type="ECO:0000256" key="3">
    <source>
        <dbReference type="ARBA" id="ARBA00022989"/>
    </source>
</evidence>
<dbReference type="PANTHER" id="PTHR43908">
    <property type="entry name" value="AT29763P-RELATED"/>
    <property type="match status" value="1"/>
</dbReference>
<evidence type="ECO:0000256" key="5">
    <source>
        <dbReference type="SAM" id="Phobius"/>
    </source>
</evidence>
<comment type="subcellular location">
    <subcellularLocation>
        <location evidence="1">Membrane</location>
        <topology evidence="1">Single-pass membrane protein</topology>
    </subcellularLocation>
</comment>
<dbReference type="InterPro" id="IPR051100">
    <property type="entry name" value="DnaJ_subfamily_B/C"/>
</dbReference>
<protein>
    <submittedName>
        <fullName evidence="7">13430_t:CDS:1</fullName>
    </submittedName>
</protein>
<evidence type="ECO:0000313" key="8">
    <source>
        <dbReference type="Proteomes" id="UP000789508"/>
    </source>
</evidence>
<dbReference type="GO" id="GO:0071218">
    <property type="term" value="P:cellular response to misfolded protein"/>
    <property type="evidence" value="ECO:0007669"/>
    <property type="project" value="TreeGrafter"/>
</dbReference>
<dbReference type="EMBL" id="CAJVPS010006084">
    <property type="protein sequence ID" value="CAG8621624.1"/>
    <property type="molecule type" value="Genomic_DNA"/>
</dbReference>
<feature type="domain" description="DUF1977" evidence="6">
    <location>
        <begin position="40"/>
        <end position="145"/>
    </location>
</feature>
<keyword evidence="2 5" id="KW-0812">Transmembrane</keyword>
<feature type="non-terminal residue" evidence="7">
    <location>
        <position position="1"/>
    </location>
</feature>
<evidence type="ECO:0000313" key="7">
    <source>
        <dbReference type="EMBL" id="CAG8621624.1"/>
    </source>
</evidence>
<dbReference type="GO" id="GO:0030544">
    <property type="term" value="F:Hsp70 protein binding"/>
    <property type="evidence" value="ECO:0007669"/>
    <property type="project" value="TreeGrafter"/>
</dbReference>
<name>A0A9N9GQ17_9GLOM</name>
<dbReference type="InterPro" id="IPR015399">
    <property type="entry name" value="DUF1977_DnaJ-like"/>
</dbReference>
<keyword evidence="4 5" id="KW-0472">Membrane</keyword>
<dbReference type="AlphaFoldDB" id="A0A9N9GQ17"/>
<evidence type="ECO:0000259" key="6">
    <source>
        <dbReference type="Pfam" id="PF09320"/>
    </source>
</evidence>
<organism evidence="7 8">
    <name type="scientific">Ambispora leptoticha</name>
    <dbReference type="NCBI Taxonomy" id="144679"/>
    <lineage>
        <taxon>Eukaryota</taxon>
        <taxon>Fungi</taxon>
        <taxon>Fungi incertae sedis</taxon>
        <taxon>Mucoromycota</taxon>
        <taxon>Glomeromycotina</taxon>
        <taxon>Glomeromycetes</taxon>
        <taxon>Archaeosporales</taxon>
        <taxon>Ambisporaceae</taxon>
        <taxon>Ambispora</taxon>
    </lineage>
</organism>
<keyword evidence="3 5" id="KW-1133">Transmembrane helix</keyword>
<feature type="transmembrane region" description="Helical" evidence="5">
    <location>
        <begin position="20"/>
        <end position="38"/>
    </location>
</feature>
<dbReference type="Pfam" id="PF09320">
    <property type="entry name" value="DUF1977"/>
    <property type="match status" value="1"/>
</dbReference>
<evidence type="ECO:0000256" key="4">
    <source>
        <dbReference type="ARBA" id="ARBA00023136"/>
    </source>
</evidence>
<proteinExistence type="predicted"/>
<dbReference type="Proteomes" id="UP000789508">
    <property type="component" value="Unassembled WGS sequence"/>
</dbReference>
<accession>A0A9N9GQ17</accession>
<evidence type="ECO:0000256" key="1">
    <source>
        <dbReference type="ARBA" id="ARBA00004167"/>
    </source>
</evidence>
<gene>
    <name evidence="7" type="ORF">ALEPTO_LOCUS8986</name>
</gene>
<dbReference type="PANTHER" id="PTHR43908:SF3">
    <property type="entry name" value="AT29763P-RELATED"/>
    <property type="match status" value="1"/>
</dbReference>
<sequence>TTSPPNRGDGPTSSGWLQLFQLLPLILLFIFSFSSSFFNSPQDQYPTFSLQRHPPYTEQRFTHSLQIPYFVNPNDFNMLEQNPRILRRYEETVETSYVKQLQQLCNSEKILQKRKLNEALGWYFNLDERKLEEAKEMKMPNCEKLNELAEIVGQARKASKF</sequence>
<evidence type="ECO:0000256" key="2">
    <source>
        <dbReference type="ARBA" id="ARBA00022692"/>
    </source>
</evidence>
<reference evidence="7" key="1">
    <citation type="submission" date="2021-06" db="EMBL/GenBank/DDBJ databases">
        <authorList>
            <person name="Kallberg Y."/>
            <person name="Tangrot J."/>
            <person name="Rosling A."/>
        </authorList>
    </citation>
    <scope>NUCLEOTIDE SEQUENCE</scope>
    <source>
        <strain evidence="7">FL130A</strain>
    </source>
</reference>
<comment type="caution">
    <text evidence="7">The sequence shown here is derived from an EMBL/GenBank/DDBJ whole genome shotgun (WGS) entry which is preliminary data.</text>
</comment>
<dbReference type="GO" id="GO:0005789">
    <property type="term" value="C:endoplasmic reticulum membrane"/>
    <property type="evidence" value="ECO:0007669"/>
    <property type="project" value="TreeGrafter"/>
</dbReference>